<feature type="transmembrane region" description="Helical" evidence="7">
    <location>
        <begin position="71"/>
        <end position="90"/>
    </location>
</feature>
<evidence type="ECO:0000313" key="8">
    <source>
        <dbReference type="EMBL" id="KAJ8267884.1"/>
    </source>
</evidence>
<comment type="caution">
    <text evidence="8">The sequence shown here is derived from an EMBL/GenBank/DDBJ whole genome shotgun (WGS) entry which is preliminary data.</text>
</comment>
<evidence type="ECO:0000256" key="1">
    <source>
        <dbReference type="ARBA" id="ARBA00004141"/>
    </source>
</evidence>
<dbReference type="Proteomes" id="UP001152803">
    <property type="component" value="Unassembled WGS sequence"/>
</dbReference>
<dbReference type="OrthoDB" id="8714947at2759"/>
<evidence type="ECO:0000256" key="3">
    <source>
        <dbReference type="ARBA" id="ARBA00022692"/>
    </source>
</evidence>
<gene>
    <name evidence="8" type="ORF">COCON_G00130560</name>
</gene>
<evidence type="ECO:0008006" key="10">
    <source>
        <dbReference type="Google" id="ProtNLM"/>
    </source>
</evidence>
<feature type="region of interest" description="Disordered" evidence="6">
    <location>
        <begin position="249"/>
        <end position="291"/>
    </location>
</feature>
<dbReference type="InterPro" id="IPR030417">
    <property type="entry name" value="MS4A"/>
</dbReference>
<evidence type="ECO:0000256" key="2">
    <source>
        <dbReference type="ARBA" id="ARBA00009565"/>
    </source>
</evidence>
<evidence type="ECO:0000256" key="7">
    <source>
        <dbReference type="SAM" id="Phobius"/>
    </source>
</evidence>
<dbReference type="InterPro" id="IPR007237">
    <property type="entry name" value="CD20-like"/>
</dbReference>
<comment type="similarity">
    <text evidence="2">Belongs to the MS4A family.</text>
</comment>
<feature type="compositionally biased region" description="Low complexity" evidence="6">
    <location>
        <begin position="263"/>
        <end position="272"/>
    </location>
</feature>
<dbReference type="PANTHER" id="PTHR23320:SF128">
    <property type="entry name" value="MEMBRANE-SPANNING 4-DOMAINS SUBFAMILY A MEMBER 4A"/>
    <property type="match status" value="1"/>
</dbReference>
<keyword evidence="9" id="KW-1185">Reference proteome</keyword>
<feature type="transmembrane region" description="Helical" evidence="7">
    <location>
        <begin position="133"/>
        <end position="151"/>
    </location>
</feature>
<proteinExistence type="inferred from homology"/>
<dbReference type="AlphaFoldDB" id="A0A9Q1DDR5"/>
<organism evidence="8 9">
    <name type="scientific">Conger conger</name>
    <name type="common">Conger eel</name>
    <name type="synonym">Muraena conger</name>
    <dbReference type="NCBI Taxonomy" id="82655"/>
    <lineage>
        <taxon>Eukaryota</taxon>
        <taxon>Metazoa</taxon>
        <taxon>Chordata</taxon>
        <taxon>Craniata</taxon>
        <taxon>Vertebrata</taxon>
        <taxon>Euteleostomi</taxon>
        <taxon>Actinopterygii</taxon>
        <taxon>Neopterygii</taxon>
        <taxon>Teleostei</taxon>
        <taxon>Anguilliformes</taxon>
        <taxon>Congridae</taxon>
        <taxon>Conger</taxon>
    </lineage>
</organism>
<reference evidence="8" key="1">
    <citation type="journal article" date="2023" name="Science">
        <title>Genome structures resolve the early diversification of teleost fishes.</title>
        <authorList>
            <person name="Parey E."/>
            <person name="Louis A."/>
            <person name="Montfort J."/>
            <person name="Bouchez O."/>
            <person name="Roques C."/>
            <person name="Iampietro C."/>
            <person name="Lluch J."/>
            <person name="Castinel A."/>
            <person name="Donnadieu C."/>
            <person name="Desvignes T."/>
            <person name="Floi Bucao C."/>
            <person name="Jouanno E."/>
            <person name="Wen M."/>
            <person name="Mejri S."/>
            <person name="Dirks R."/>
            <person name="Jansen H."/>
            <person name="Henkel C."/>
            <person name="Chen W.J."/>
            <person name="Zahm M."/>
            <person name="Cabau C."/>
            <person name="Klopp C."/>
            <person name="Thompson A.W."/>
            <person name="Robinson-Rechavi M."/>
            <person name="Braasch I."/>
            <person name="Lecointre G."/>
            <person name="Bobe J."/>
            <person name="Postlethwait J.H."/>
            <person name="Berthelot C."/>
            <person name="Roest Crollius H."/>
            <person name="Guiguen Y."/>
        </authorList>
    </citation>
    <scope>NUCLEOTIDE SEQUENCE</scope>
    <source>
        <strain evidence="8">Concon-B</strain>
    </source>
</reference>
<name>A0A9Q1DDR5_CONCO</name>
<accession>A0A9Q1DDR5</accession>
<dbReference type="EMBL" id="JAFJMO010000009">
    <property type="protein sequence ID" value="KAJ8267884.1"/>
    <property type="molecule type" value="Genomic_DNA"/>
</dbReference>
<evidence type="ECO:0000256" key="6">
    <source>
        <dbReference type="SAM" id="MobiDB-lite"/>
    </source>
</evidence>
<keyword evidence="3 7" id="KW-0812">Transmembrane</keyword>
<feature type="transmembrane region" description="Helical" evidence="7">
    <location>
        <begin position="102"/>
        <end position="121"/>
    </location>
</feature>
<keyword evidence="5 7" id="KW-0472">Membrane</keyword>
<protein>
    <recommendedName>
        <fullName evidence="10">Membrane-spanning 4-domains subfamily A member 4A-like</fullName>
    </recommendedName>
</protein>
<dbReference type="Pfam" id="PF04103">
    <property type="entry name" value="CD20"/>
    <property type="match status" value="1"/>
</dbReference>
<sequence length="291" mass="31401">MQGDGTFLFDQTGQPLASTPASLRSYHDFAKSCRIFPTDRMGIDSEDPLPTEGALSTKQVRTFLKGEPKTLGAIQIVIGVLIFCLSVTLLQEPIHFPGDVKILIVVVVQLFLSGSAFVHAGRKPSLFWVKTSLVLNLVSAAFSTAALGLLSKHLPYRQDSYHCIHCRRVENYTLIMIDGVVGTLVLFLVLELVICITGMLYGLSVLANGTLQLTVRRPQSQPELPPPGDPQPQVTAGTRVVTIPKVQVQAAPQVPSHPPPQTVPQVVVQAPRPASPPSEPQVEPVLEAATP</sequence>
<evidence type="ECO:0000256" key="4">
    <source>
        <dbReference type="ARBA" id="ARBA00022989"/>
    </source>
</evidence>
<evidence type="ECO:0000313" key="9">
    <source>
        <dbReference type="Proteomes" id="UP001152803"/>
    </source>
</evidence>
<dbReference type="GO" id="GO:0016020">
    <property type="term" value="C:membrane"/>
    <property type="evidence" value="ECO:0007669"/>
    <property type="project" value="UniProtKB-SubCell"/>
</dbReference>
<keyword evidence="4 7" id="KW-1133">Transmembrane helix</keyword>
<comment type="subcellular location">
    <subcellularLocation>
        <location evidence="1">Membrane</location>
        <topology evidence="1">Multi-pass membrane protein</topology>
    </subcellularLocation>
</comment>
<evidence type="ECO:0000256" key="5">
    <source>
        <dbReference type="ARBA" id="ARBA00023136"/>
    </source>
</evidence>
<feature type="region of interest" description="Disordered" evidence="6">
    <location>
        <begin position="218"/>
        <end position="237"/>
    </location>
</feature>
<dbReference type="PANTHER" id="PTHR23320">
    <property type="entry name" value="MEMBRANE-SPANNING 4-DOMAINS SUBFAMILY A MS4A -RELATED"/>
    <property type="match status" value="1"/>
</dbReference>